<dbReference type="OrthoDB" id="8445960at2"/>
<protein>
    <submittedName>
        <fullName evidence="1">Uncharacterized protein</fullName>
    </submittedName>
</protein>
<dbReference type="AlphaFoldDB" id="W0SEQ8"/>
<evidence type="ECO:0000313" key="1">
    <source>
        <dbReference type="EMBL" id="BAO29255.1"/>
    </source>
</evidence>
<dbReference type="RefSeq" id="WP_052473404.1">
    <property type="nucleotide sequence ID" value="NZ_AP012547.1"/>
</dbReference>
<proteinExistence type="predicted"/>
<dbReference type="EMBL" id="AP012547">
    <property type="protein sequence ID" value="BAO29255.1"/>
    <property type="molecule type" value="Genomic_DNA"/>
</dbReference>
<dbReference type="Proteomes" id="UP000031637">
    <property type="component" value="Chromosome"/>
</dbReference>
<sequence>MLASPQHLIDGEVAELKRFGYTPFGDAAPDWAGMWQLLKGDFATLRRAQVPAYAEMSPWPQEGARIYMRRRLLADRLFEECQVLYRCLHEEGINTERVEAYTLARDAYEEAVLDFGKAREMLEEVFTKTVDLVQVKR</sequence>
<name>W0SEQ8_9PROT</name>
<keyword evidence="2" id="KW-1185">Reference proteome</keyword>
<dbReference type="KEGG" id="shd:SUTH_01456"/>
<accession>W0SEQ8</accession>
<dbReference type="STRING" id="1223802.SUTH_01456"/>
<reference evidence="1 2" key="1">
    <citation type="journal article" date="2014" name="Syst. Appl. Microbiol.">
        <title>Complete genomes of freshwater sulfur oxidizers Sulfuricella denitrificans skB26 and Sulfuritalea hydrogenivorans sk43H: genetic insights into the sulfur oxidation pathway of betaproteobacteria.</title>
        <authorList>
            <person name="Watanabe T."/>
            <person name="Kojima H."/>
            <person name="Fukui M."/>
        </authorList>
    </citation>
    <scope>NUCLEOTIDE SEQUENCE [LARGE SCALE GENOMIC DNA]</scope>
    <source>
        <strain evidence="1">DSM22779</strain>
    </source>
</reference>
<gene>
    <name evidence="1" type="ORF">SUTH_01456</name>
</gene>
<organism evidence="1 2">
    <name type="scientific">Sulfuritalea hydrogenivorans sk43H</name>
    <dbReference type="NCBI Taxonomy" id="1223802"/>
    <lineage>
        <taxon>Bacteria</taxon>
        <taxon>Pseudomonadati</taxon>
        <taxon>Pseudomonadota</taxon>
        <taxon>Betaproteobacteria</taxon>
        <taxon>Nitrosomonadales</taxon>
        <taxon>Sterolibacteriaceae</taxon>
        <taxon>Sulfuritalea</taxon>
    </lineage>
</organism>
<evidence type="ECO:0000313" key="2">
    <source>
        <dbReference type="Proteomes" id="UP000031637"/>
    </source>
</evidence>
<dbReference type="HOGENOM" id="CLU_1864119_0_0_4"/>